<feature type="coiled-coil region" evidence="1">
    <location>
        <begin position="1070"/>
        <end position="1117"/>
    </location>
</feature>
<feature type="coiled-coil region" evidence="1">
    <location>
        <begin position="1149"/>
        <end position="1183"/>
    </location>
</feature>
<comment type="caution">
    <text evidence="3">The sequence shown here is derived from an EMBL/GenBank/DDBJ whole genome shotgun (WGS) entry which is preliminary data.</text>
</comment>
<dbReference type="PANTHER" id="PTHR19871:SF14">
    <property type="entry name" value="DUF4062 DOMAIN-CONTAINING PROTEIN"/>
    <property type="match status" value="1"/>
</dbReference>
<proteinExistence type="predicted"/>
<evidence type="ECO:0000256" key="2">
    <source>
        <dbReference type="SAM" id="MobiDB-lite"/>
    </source>
</evidence>
<reference evidence="3" key="1">
    <citation type="submission" date="2021-01" db="EMBL/GenBank/DDBJ databases">
        <authorList>
            <consortium name="Genoscope - CEA"/>
            <person name="William W."/>
        </authorList>
    </citation>
    <scope>NUCLEOTIDE SEQUENCE</scope>
</reference>
<keyword evidence="4" id="KW-1185">Reference proteome</keyword>
<protein>
    <submittedName>
        <fullName evidence="3">Uncharacterized protein</fullName>
    </submittedName>
</protein>
<accession>A0A8S1L874</accession>
<organism evidence="3 4">
    <name type="scientific">Paramecium primaurelia</name>
    <dbReference type="NCBI Taxonomy" id="5886"/>
    <lineage>
        <taxon>Eukaryota</taxon>
        <taxon>Sar</taxon>
        <taxon>Alveolata</taxon>
        <taxon>Ciliophora</taxon>
        <taxon>Intramacronucleata</taxon>
        <taxon>Oligohymenophorea</taxon>
        <taxon>Peniculida</taxon>
        <taxon>Parameciidae</taxon>
        <taxon>Paramecium</taxon>
    </lineage>
</organism>
<dbReference type="EMBL" id="CAJJDM010000033">
    <property type="protein sequence ID" value="CAD8062821.1"/>
    <property type="molecule type" value="Genomic_DNA"/>
</dbReference>
<gene>
    <name evidence="3" type="ORF">PPRIM_AZ9-3.1.T0340008</name>
</gene>
<dbReference type="Proteomes" id="UP000688137">
    <property type="component" value="Unassembled WGS sequence"/>
</dbReference>
<dbReference type="PANTHER" id="PTHR19871">
    <property type="entry name" value="BETA TRANSDUCIN-RELATED PROTEIN"/>
    <property type="match status" value="1"/>
</dbReference>
<dbReference type="InterPro" id="IPR052752">
    <property type="entry name" value="NACHT-WD_repeat"/>
</dbReference>
<evidence type="ECO:0000313" key="4">
    <source>
        <dbReference type="Proteomes" id="UP000688137"/>
    </source>
</evidence>
<evidence type="ECO:0000256" key="1">
    <source>
        <dbReference type="SAM" id="Coils"/>
    </source>
</evidence>
<name>A0A8S1L874_PARPR</name>
<sequence length="1305" mass="154944">MDDAYSRQASTPPDRKSKLESMRNENMNFVDSNDVIVEYYKNQQVTGLDRYFLEIEQWLEEDKTLHTNTPLVLEADDGIGKKTLLVKWMEYHARNKKGRYPDFIIPHFATQSGKNSNYYYAIYRILIKLREALNIKQKVELLEEKLRRYFQYWLEICSRQLEQQIINGAEIIYDKVILVFEGIDNFREILDMHREANVNFWLPKYFPTNIKVIVTAERQSSSMRLLKPDCQVIPIVSDKAFMKQMVNNHLGKNLFIQKFEHILDIFIQLNYKVRNQPLFVRSYFSVFVPYPTEGVVEEHEIDTILIENILNSLNLDHFKSMKVVEDLIQFQLDFFSNAQLIDKDKFRNVLLVLALTQKGLTYPEIESVCDISQQDWKRFLVFFKVYIMKHRDLWSIHNEIFKKVVINQYYKNVQSILELHDKIATAIDKITPNSIRKLEEQTFQLFSARNYFALKEVISIIENFLLLFNPSNKYDLCRYWQSLEENGFDPVLEYNKAVEGFQIHYHPNAEDMFRIIIQISRFLKEFGDFETKNTPVFRHPPIIGLLSDLYDIGLLYEILKLDLYYDKAPELKEFDPNKHLKRVAKPQLAPVLSKQESLNVEIAQNRAEIRSHYLKQLCKPIEPTDNEEEVPQSVDQLAEENDQKLKKILQTKEENLSEDLLSNNERESTDYYYKRWIWIQFPWACMSISKKCDYSTVIKQCFSSATDYMSVEDENAFTESALKIALEAKRKQKEMYEQKHHEEIKLQIIPQISVLQQKNIDDVMKKQKREQLEISSISSARFDRSTISVLPPLSTRNSQVKQTNSPEPNYSHLMFITSDFTDSNHLNDESKSIKLTQSSLPNDGKQTMQLLDQIKPKKERLKQFSTSSVQHNAYKVTEIFPIIKGSIQSHSNQQLNLLNGQLRMMKGKLDQISYENLQLAKTYKLLKIMDFNKGYLVREMNSLDGLKQTQEILKKQTEIAEKDLKRSYKMKTRVKKILKICKDNKQQNEEYIRNLNYLTRNFIKLIKFEEQEIKKSKLNIKFAKRQFEEFLRVYREKRNHQRNLILQIKDSLQQKKHLDKLFQEGDNKITERANQSIKKLRKKLAKKEDDSKNQKNKEIQEIEEKQLREKLQQYETSYYKIKGGVFDIKKENYNLTNQFIDFMAQKDRKSEYEIKLSERRQKYTEVKEQETKLNEQLHSYQNAYLSLNIPQQLETKTEDLNANKKQSTNLQLQEQYLKKLILLQARLASSLEQINEKCKVKKDEFSLIEELKHKKQLIIQNEGQESYNKILNDNYDTDSILKQSAPFYFPKRYTTDSSSRQPSEE</sequence>
<keyword evidence="1" id="KW-0175">Coiled coil</keyword>
<feature type="region of interest" description="Disordered" evidence="2">
    <location>
        <begin position="1"/>
        <end position="20"/>
    </location>
</feature>
<evidence type="ECO:0000313" key="3">
    <source>
        <dbReference type="EMBL" id="CAD8062821.1"/>
    </source>
</evidence>